<dbReference type="PRINTS" id="PR00388">
    <property type="entry name" value="PDIESTERASE2"/>
</dbReference>
<protein>
    <submittedName>
        <fullName evidence="2">Phosphoribosyl 1,2-cyclic phosphodiesterase</fullName>
    </submittedName>
</protein>
<gene>
    <name evidence="2" type="ORF">SAMN06265795_11169</name>
</gene>
<dbReference type="SMART" id="SM00849">
    <property type="entry name" value="Lactamase_B"/>
    <property type="match status" value="1"/>
</dbReference>
<dbReference type="EMBL" id="FZOT01000011">
    <property type="protein sequence ID" value="SNS99579.1"/>
    <property type="molecule type" value="Genomic_DNA"/>
</dbReference>
<dbReference type="InterPro" id="IPR000396">
    <property type="entry name" value="Pdiesterase2"/>
</dbReference>
<dbReference type="InterPro" id="IPR001279">
    <property type="entry name" value="Metallo-B-lactamas"/>
</dbReference>
<feature type="domain" description="Metallo-beta-lactamase" evidence="1">
    <location>
        <begin position="18"/>
        <end position="200"/>
    </location>
</feature>
<dbReference type="Proteomes" id="UP000198284">
    <property type="component" value="Unassembled WGS sequence"/>
</dbReference>
<name>A0A239J196_9BURK</name>
<evidence type="ECO:0000313" key="3">
    <source>
        <dbReference type="Proteomes" id="UP000198284"/>
    </source>
</evidence>
<dbReference type="Pfam" id="PF00753">
    <property type="entry name" value="Lactamase_B"/>
    <property type="match status" value="1"/>
</dbReference>
<dbReference type="GO" id="GO:0004115">
    <property type="term" value="F:3',5'-cyclic-AMP phosphodiesterase activity"/>
    <property type="evidence" value="ECO:0007669"/>
    <property type="project" value="InterPro"/>
</dbReference>
<dbReference type="GO" id="GO:0006198">
    <property type="term" value="P:cAMP catabolic process"/>
    <property type="evidence" value="ECO:0007669"/>
    <property type="project" value="InterPro"/>
</dbReference>
<dbReference type="Gene3D" id="3.60.15.10">
    <property type="entry name" value="Ribonuclease Z/Hydroxyacylglutathione hydrolase-like"/>
    <property type="match status" value="1"/>
</dbReference>
<proteinExistence type="predicted"/>
<dbReference type="SUPFAM" id="SSF56281">
    <property type="entry name" value="Metallo-hydrolase/oxidoreductase"/>
    <property type="match status" value="1"/>
</dbReference>
<dbReference type="RefSeq" id="WP_176442510.1">
    <property type="nucleotide sequence ID" value="NZ_FZOT01000011.1"/>
</dbReference>
<sequence length="254" mass="27216">MKLRVLGCGGGIGGRQPLTTSLLVDDDILIDAGSGVGTLDIDALARIDHVFLTHGHLDHVAFLALLVDAVRGVRRGPVTVHASQKVTAMLKQSLFNWALWPDFGEIPNGDGPTMQWAPFTPGDEVEIGGRSIRSHEVNHAPGSVGYQVCSGDAGFLFTGDLMSTPSLWAAVAGDARLSRVLVECSVPNAEAELALLARHHCPDTLLRDIRAMPPEVAFFITHLKPGMEDQIMAELNGAGQRRFSALACGDEFEF</sequence>
<dbReference type="CDD" id="cd07735">
    <property type="entry name" value="class_II_PDE_MBL-fold"/>
    <property type="match status" value="1"/>
</dbReference>
<evidence type="ECO:0000259" key="1">
    <source>
        <dbReference type="SMART" id="SM00849"/>
    </source>
</evidence>
<evidence type="ECO:0000313" key="2">
    <source>
        <dbReference type="EMBL" id="SNS99579.1"/>
    </source>
</evidence>
<organism evidence="2 3">
    <name type="scientific">Noviherbaspirillum humi</name>
    <dbReference type="NCBI Taxonomy" id="1688639"/>
    <lineage>
        <taxon>Bacteria</taxon>
        <taxon>Pseudomonadati</taxon>
        <taxon>Pseudomonadota</taxon>
        <taxon>Betaproteobacteria</taxon>
        <taxon>Burkholderiales</taxon>
        <taxon>Oxalobacteraceae</taxon>
        <taxon>Noviherbaspirillum</taxon>
    </lineage>
</organism>
<dbReference type="InterPro" id="IPR036866">
    <property type="entry name" value="RibonucZ/Hydroxyglut_hydro"/>
</dbReference>
<keyword evidence="3" id="KW-1185">Reference proteome</keyword>
<accession>A0A239J196</accession>
<dbReference type="AlphaFoldDB" id="A0A239J196"/>
<reference evidence="2 3" key="1">
    <citation type="submission" date="2017-06" db="EMBL/GenBank/DDBJ databases">
        <authorList>
            <person name="Kim H.J."/>
            <person name="Triplett B.A."/>
        </authorList>
    </citation>
    <scope>NUCLEOTIDE SEQUENCE [LARGE SCALE GENOMIC DNA]</scope>
    <source>
        <strain evidence="2 3">U15</strain>
    </source>
</reference>